<accession>A0A7W6REX3</accession>
<dbReference type="Gene3D" id="6.10.340.10">
    <property type="match status" value="1"/>
</dbReference>
<dbReference type="AlphaFoldDB" id="A0A7W6REX3"/>
<dbReference type="Gene3D" id="1.10.287.950">
    <property type="entry name" value="Methyl-accepting chemotaxis protein"/>
    <property type="match status" value="1"/>
</dbReference>
<dbReference type="CDD" id="cd06225">
    <property type="entry name" value="HAMP"/>
    <property type="match status" value="1"/>
</dbReference>
<comment type="caution">
    <text evidence="9">The sequence shown here is derived from an EMBL/GenBank/DDBJ whole genome shotgun (WGS) entry which is preliminary data.</text>
</comment>
<dbReference type="EMBL" id="JACIGK010000022">
    <property type="protein sequence ID" value="MBB4267157.1"/>
    <property type="molecule type" value="Genomic_DNA"/>
</dbReference>
<evidence type="ECO:0000256" key="4">
    <source>
        <dbReference type="SAM" id="Coils"/>
    </source>
</evidence>
<name>A0A7W6REX3_9PROT</name>
<dbReference type="SUPFAM" id="SSF58104">
    <property type="entry name" value="Methyl-accepting chemotaxis protein (MCP) signaling domain"/>
    <property type="match status" value="1"/>
</dbReference>
<reference evidence="9 10" key="1">
    <citation type="submission" date="2020-08" db="EMBL/GenBank/DDBJ databases">
        <title>Genome sequencing of Purple Non-Sulfur Bacteria from various extreme environments.</title>
        <authorList>
            <person name="Mayer M."/>
        </authorList>
    </citation>
    <scope>NUCLEOTIDE SEQUENCE [LARGE SCALE GENOMIC DNA]</scope>
    <source>
        <strain evidence="9 10">JA131</strain>
    </source>
</reference>
<proteinExistence type="inferred from homology"/>
<feature type="domain" description="HAMP" evidence="8">
    <location>
        <begin position="593"/>
        <end position="646"/>
    </location>
</feature>
<dbReference type="PANTHER" id="PTHR32089">
    <property type="entry name" value="METHYL-ACCEPTING CHEMOTAXIS PROTEIN MCPB"/>
    <property type="match status" value="1"/>
</dbReference>
<dbReference type="SMART" id="SM00304">
    <property type="entry name" value="HAMP"/>
    <property type="match status" value="1"/>
</dbReference>
<keyword evidence="1 3" id="KW-0807">Transducer</keyword>
<feature type="domain" description="Methyl-accepting transducer" evidence="7">
    <location>
        <begin position="687"/>
        <end position="909"/>
    </location>
</feature>
<keyword evidence="10" id="KW-1185">Reference proteome</keyword>
<keyword evidence="6" id="KW-0812">Transmembrane</keyword>
<evidence type="ECO:0000256" key="3">
    <source>
        <dbReference type="PROSITE-ProRule" id="PRU00284"/>
    </source>
</evidence>
<gene>
    <name evidence="9" type="ORF">GGD89_002798</name>
</gene>
<evidence type="ECO:0000256" key="1">
    <source>
        <dbReference type="ARBA" id="ARBA00023224"/>
    </source>
</evidence>
<feature type="coiled-coil region" evidence="4">
    <location>
        <begin position="141"/>
        <end position="178"/>
    </location>
</feature>
<dbReference type="InterPro" id="IPR004089">
    <property type="entry name" value="MCPsignal_dom"/>
</dbReference>
<dbReference type="GO" id="GO:0007165">
    <property type="term" value="P:signal transduction"/>
    <property type="evidence" value="ECO:0007669"/>
    <property type="project" value="UniProtKB-KW"/>
</dbReference>
<evidence type="ECO:0000256" key="2">
    <source>
        <dbReference type="ARBA" id="ARBA00029447"/>
    </source>
</evidence>
<dbReference type="RefSeq" id="WP_184046283.1">
    <property type="nucleotide sequence ID" value="NZ_JACIGK010000022.1"/>
</dbReference>
<organism evidence="9 10">
    <name type="scientific">Roseospira visakhapatnamensis</name>
    <dbReference type="NCBI Taxonomy" id="390880"/>
    <lineage>
        <taxon>Bacteria</taxon>
        <taxon>Pseudomonadati</taxon>
        <taxon>Pseudomonadota</taxon>
        <taxon>Alphaproteobacteria</taxon>
        <taxon>Rhodospirillales</taxon>
        <taxon>Rhodospirillaceae</taxon>
        <taxon>Roseospira</taxon>
    </lineage>
</organism>
<keyword evidence="6" id="KW-0472">Membrane</keyword>
<evidence type="ECO:0000259" key="7">
    <source>
        <dbReference type="PROSITE" id="PS50111"/>
    </source>
</evidence>
<dbReference type="Proteomes" id="UP000554286">
    <property type="component" value="Unassembled WGS sequence"/>
</dbReference>
<protein>
    <submittedName>
        <fullName evidence="9">Methyl-accepting chemotaxis protein</fullName>
    </submittedName>
</protein>
<dbReference type="GO" id="GO:0016020">
    <property type="term" value="C:membrane"/>
    <property type="evidence" value="ECO:0007669"/>
    <property type="project" value="InterPro"/>
</dbReference>
<sequence>MKVSARVLVGFIFILFLTVMVAVVGWRALEQINHGFETERIGTDALIRLGETDNAELLGRYNDGADADRLVRVGLAAIEDDLDALAMHPELAAEVETARRAVDVYRENYEAFQARSDAVSRAAERILVLGAELDEVITGEVDRRTERLDQARGNVQTANNDRNRSDALRNRVRAMEDALAALSLSFERTLAQNVVVNAAALAEDLAALDDATAGLGNAVTSVDAVDTADLTEAFASVRDGLEAFLVASEDGRAARGLRKAVIRSLEDSSEALTVALEDLARIQAESLAAAEQSFVSRDDLLALSQATLELANLETLASRVRIQEMIFVTTGDALAAEEADVAARKLLSGALALRRSVGDGPAGAPAEAAADAAQAQRQALKRVFDLDDTVLAIRAAREASALTSKEGLAVLIELTERASVAADTLAEQSLSATIRSFNSLDAAQNTIAAAGALAETMKTAKEMIFAFVAQPETQDSDAIRATLAAMADDREALINSVMLTDPWNVAELDEAFGDRIETLIQVFERLAADTREILRAAEGMEAARSALTSALERANQAAAIEAGNDGDLARMLLLGGAGLALVLGVAAATVIGRSITRPLTAITEVMKRLADNDLTVDIPGRSRRDEIGAMAAAVEVFKDNSRKIEQMQVEQAAEARRNARRVKTEMMALTNALDEEVRAAIKIVHDQAHAMHDAAVDMTKAVNQTEQRSDAAAGASRDAAGNVDAVAAAAEEMSGSIKEISRQVSGASDIAHRAVGQAEATNDRIQGLAKAADQIGAVINMISDIAKQTNLLALNATIEAARAGEAGKGFAVVANEVKTLANQTAKATETIATEIGGMQAATHQAVEAIQGIVSVIGEINEITTAVSAAVEQQTASTGEISHSAVQGARSTQEASDNIGEVSASAELTGQRAREVQRAAEEVRERVELMLDALERIIRSGSDEDRDVHTLRTVNVAVTVDLGGGERRACLMQDLAPSGVATLDRSIDGERGLEMTVDLPELGVFQATLVARTEQASHVRLDVPEARLEAMQSFVQARDRRSAMAA</sequence>
<evidence type="ECO:0000256" key="6">
    <source>
        <dbReference type="SAM" id="Phobius"/>
    </source>
</evidence>
<evidence type="ECO:0000313" key="10">
    <source>
        <dbReference type="Proteomes" id="UP000554286"/>
    </source>
</evidence>
<dbReference type="PROSITE" id="PS50885">
    <property type="entry name" value="HAMP"/>
    <property type="match status" value="1"/>
</dbReference>
<dbReference type="Pfam" id="PF00672">
    <property type="entry name" value="HAMP"/>
    <property type="match status" value="1"/>
</dbReference>
<comment type="similarity">
    <text evidence="2">Belongs to the methyl-accepting chemotaxis (MCP) protein family.</text>
</comment>
<dbReference type="InterPro" id="IPR003660">
    <property type="entry name" value="HAMP_dom"/>
</dbReference>
<feature type="compositionally biased region" description="Polar residues" evidence="5">
    <location>
        <begin position="880"/>
        <end position="895"/>
    </location>
</feature>
<evidence type="ECO:0000313" key="9">
    <source>
        <dbReference type="EMBL" id="MBB4267157.1"/>
    </source>
</evidence>
<keyword evidence="6" id="KW-1133">Transmembrane helix</keyword>
<evidence type="ECO:0000256" key="5">
    <source>
        <dbReference type="SAM" id="MobiDB-lite"/>
    </source>
</evidence>
<dbReference type="Pfam" id="PF00015">
    <property type="entry name" value="MCPsignal"/>
    <property type="match status" value="1"/>
</dbReference>
<dbReference type="SMART" id="SM00283">
    <property type="entry name" value="MA"/>
    <property type="match status" value="1"/>
</dbReference>
<evidence type="ECO:0000259" key="8">
    <source>
        <dbReference type="PROSITE" id="PS50885"/>
    </source>
</evidence>
<feature type="transmembrane region" description="Helical" evidence="6">
    <location>
        <begin position="7"/>
        <end position="29"/>
    </location>
</feature>
<dbReference type="PANTHER" id="PTHR32089:SF112">
    <property type="entry name" value="LYSOZYME-LIKE PROTEIN-RELATED"/>
    <property type="match status" value="1"/>
</dbReference>
<feature type="region of interest" description="Disordered" evidence="5">
    <location>
        <begin position="880"/>
        <end position="912"/>
    </location>
</feature>
<keyword evidence="4" id="KW-0175">Coiled coil</keyword>
<dbReference type="PROSITE" id="PS50111">
    <property type="entry name" value="CHEMOTAXIS_TRANSDUC_2"/>
    <property type="match status" value="1"/>
</dbReference>